<organism evidence="1 2">
    <name type="scientific">Chryseobacterium taihuense</name>
    <dbReference type="NCBI Taxonomy" id="1141221"/>
    <lineage>
        <taxon>Bacteria</taxon>
        <taxon>Pseudomonadati</taxon>
        <taxon>Bacteroidota</taxon>
        <taxon>Flavobacteriia</taxon>
        <taxon>Flavobacteriales</taxon>
        <taxon>Weeksellaceae</taxon>
        <taxon>Chryseobacterium group</taxon>
        <taxon>Chryseobacterium</taxon>
    </lineage>
</organism>
<dbReference type="EMBL" id="FNHD01000001">
    <property type="protein sequence ID" value="SDL40068.1"/>
    <property type="molecule type" value="Genomic_DNA"/>
</dbReference>
<accession>A0ABY0QNT1</accession>
<comment type="caution">
    <text evidence="1">The sequence shown here is derived from an EMBL/GenBank/DDBJ whole genome shotgun (WGS) entry which is preliminary data.</text>
</comment>
<protein>
    <submittedName>
        <fullName evidence="1">Uncharacterized protein</fullName>
    </submittedName>
</protein>
<evidence type="ECO:0000313" key="1">
    <source>
        <dbReference type="EMBL" id="SDL40068.1"/>
    </source>
</evidence>
<gene>
    <name evidence="1" type="ORF">SAMN05216273_1012</name>
</gene>
<evidence type="ECO:0000313" key="2">
    <source>
        <dbReference type="Proteomes" id="UP000199242"/>
    </source>
</evidence>
<dbReference type="Proteomes" id="UP000199242">
    <property type="component" value="Unassembled WGS sequence"/>
</dbReference>
<reference evidence="1 2" key="1">
    <citation type="submission" date="2016-10" db="EMBL/GenBank/DDBJ databases">
        <authorList>
            <person name="Varghese N."/>
            <person name="Submissions S."/>
        </authorList>
    </citation>
    <scope>NUCLEOTIDE SEQUENCE [LARGE SCALE GENOMIC DNA]</scope>
    <source>
        <strain evidence="1 2">CGMCC 1.10941</strain>
    </source>
</reference>
<sequence length="120" mass="13618">MSKKGISQIKGPSEIKIGETAWYEVTRIHRLEDQPKVVTAKWELFKKENGKWRTLRPKAGAPPKVGAKVPITITNPALVNQELLIEAYIYEAEKATPPGLKVRIMPAEKKKITREKSMIR</sequence>
<dbReference type="RefSeq" id="WP_089740840.1">
    <property type="nucleotide sequence ID" value="NZ_FNHD01000001.1"/>
</dbReference>
<keyword evidence="2" id="KW-1185">Reference proteome</keyword>
<name>A0ABY0QNT1_9FLAO</name>
<proteinExistence type="predicted"/>